<dbReference type="CDD" id="cd13690">
    <property type="entry name" value="PBP2_GluB"/>
    <property type="match status" value="1"/>
</dbReference>
<feature type="region of interest" description="Disordered" evidence="4">
    <location>
        <begin position="64"/>
        <end position="83"/>
    </location>
</feature>
<evidence type="ECO:0000256" key="2">
    <source>
        <dbReference type="ARBA" id="ARBA00022448"/>
    </source>
</evidence>
<gene>
    <name evidence="7" type="ORF">EGT50_13590</name>
</gene>
<dbReference type="InterPro" id="IPR001638">
    <property type="entry name" value="Solute-binding_3/MltF_N"/>
</dbReference>
<dbReference type="InterPro" id="IPR051455">
    <property type="entry name" value="Bact_solute-bind_prot3"/>
</dbReference>
<comment type="caution">
    <text evidence="7">The sequence shown here is derived from an EMBL/GenBank/DDBJ whole genome shotgun (WGS) entry which is preliminary data.</text>
</comment>
<organism evidence="7 8">
    <name type="scientific">Rhodococcus xishaensis</name>
    <dbReference type="NCBI Taxonomy" id="2487364"/>
    <lineage>
        <taxon>Bacteria</taxon>
        <taxon>Bacillati</taxon>
        <taxon>Actinomycetota</taxon>
        <taxon>Actinomycetes</taxon>
        <taxon>Mycobacteriales</taxon>
        <taxon>Nocardiaceae</taxon>
        <taxon>Rhodococcus</taxon>
    </lineage>
</organism>
<keyword evidence="8" id="KW-1185">Reference proteome</keyword>
<feature type="signal peptide" evidence="5">
    <location>
        <begin position="1"/>
        <end position="22"/>
    </location>
</feature>
<dbReference type="GO" id="GO:0030288">
    <property type="term" value="C:outer membrane-bounded periplasmic space"/>
    <property type="evidence" value="ECO:0007669"/>
    <property type="project" value="TreeGrafter"/>
</dbReference>
<dbReference type="SUPFAM" id="SSF53850">
    <property type="entry name" value="Periplasmic binding protein-like II"/>
    <property type="match status" value="1"/>
</dbReference>
<dbReference type="RefSeq" id="WP_127955159.1">
    <property type="nucleotide sequence ID" value="NZ_RKLO01000005.1"/>
</dbReference>
<evidence type="ECO:0000313" key="7">
    <source>
        <dbReference type="EMBL" id="RVW01259.1"/>
    </source>
</evidence>
<dbReference type="AlphaFoldDB" id="A0A438ARD9"/>
<dbReference type="GO" id="GO:0005576">
    <property type="term" value="C:extracellular region"/>
    <property type="evidence" value="ECO:0007669"/>
    <property type="project" value="TreeGrafter"/>
</dbReference>
<protein>
    <submittedName>
        <fullName evidence="7">ABC transporter substrate-binding protein</fullName>
    </submittedName>
</protein>
<evidence type="ECO:0000256" key="5">
    <source>
        <dbReference type="SAM" id="SignalP"/>
    </source>
</evidence>
<dbReference type="Gene3D" id="3.40.190.10">
    <property type="entry name" value="Periplasmic binding protein-like II"/>
    <property type="match status" value="2"/>
</dbReference>
<evidence type="ECO:0000313" key="8">
    <source>
        <dbReference type="Proteomes" id="UP000283479"/>
    </source>
</evidence>
<dbReference type="PROSITE" id="PS51257">
    <property type="entry name" value="PROKAR_LIPOPROTEIN"/>
    <property type="match status" value="1"/>
</dbReference>
<dbReference type="PANTHER" id="PTHR30085">
    <property type="entry name" value="AMINO ACID ABC TRANSPORTER PERMEASE"/>
    <property type="match status" value="1"/>
</dbReference>
<sequence length="325" mass="34911">MTRRRRLATTALAAGVIGVIVGGCSTPPEPSVQPPTDTYTAPPVPAGARVVPSLPAPPPLECGDPTASLRPFPSGESPTGPTLDAIRARGKLIVGLDTGSNLMSFRDPSTGTINGFDVDIAREIARDLLGSPNLEFRILSYAQREQALSDNQVDIVAKTMSITCERRERIDFSSVYYEAHQRTLVTAGSPIQSVADLAGHRVCVGEGTTPAEQVWRHQPGAEVVSVPLWSDCLVMLQQHQVDAINADDTLLAGLATQDPYTRIIGPSLGTEYYGIGIGKGNDDLVRFVNGTLERIRRDGTWETIYDRWLSELGPSPGPPPATYLD</sequence>
<dbReference type="EMBL" id="RKLO01000005">
    <property type="protein sequence ID" value="RVW01259.1"/>
    <property type="molecule type" value="Genomic_DNA"/>
</dbReference>
<comment type="similarity">
    <text evidence="1">Belongs to the bacterial solute-binding protein 3 family.</text>
</comment>
<evidence type="ECO:0000256" key="3">
    <source>
        <dbReference type="ARBA" id="ARBA00022729"/>
    </source>
</evidence>
<reference evidence="7 8" key="1">
    <citation type="submission" date="2018-11" db="EMBL/GenBank/DDBJ databases">
        <title>Rhodococcus spongicola sp. nov. and Rhodococcus xishaensis sp. nov. from marine sponges.</title>
        <authorList>
            <person name="Li L."/>
            <person name="Lin H.W."/>
        </authorList>
    </citation>
    <scope>NUCLEOTIDE SEQUENCE [LARGE SCALE GENOMIC DNA]</scope>
    <source>
        <strain evidence="7 8">LHW51113</strain>
    </source>
</reference>
<feature type="chain" id="PRO_5038427892" evidence="5">
    <location>
        <begin position="23"/>
        <end position="325"/>
    </location>
</feature>
<keyword evidence="3 5" id="KW-0732">Signal</keyword>
<proteinExistence type="inferred from homology"/>
<evidence type="ECO:0000256" key="1">
    <source>
        <dbReference type="ARBA" id="ARBA00010333"/>
    </source>
</evidence>
<dbReference type="SMART" id="SM00062">
    <property type="entry name" value="PBPb"/>
    <property type="match status" value="1"/>
</dbReference>
<dbReference type="GO" id="GO:0006865">
    <property type="term" value="P:amino acid transport"/>
    <property type="evidence" value="ECO:0007669"/>
    <property type="project" value="TreeGrafter"/>
</dbReference>
<dbReference type="Proteomes" id="UP000283479">
    <property type="component" value="Unassembled WGS sequence"/>
</dbReference>
<dbReference type="Pfam" id="PF00497">
    <property type="entry name" value="SBP_bac_3"/>
    <property type="match status" value="1"/>
</dbReference>
<evidence type="ECO:0000259" key="6">
    <source>
        <dbReference type="SMART" id="SM00062"/>
    </source>
</evidence>
<dbReference type="PANTHER" id="PTHR30085:SF6">
    <property type="entry name" value="ABC TRANSPORTER GLUTAMINE-BINDING PROTEIN GLNH"/>
    <property type="match status" value="1"/>
</dbReference>
<evidence type="ECO:0000256" key="4">
    <source>
        <dbReference type="SAM" id="MobiDB-lite"/>
    </source>
</evidence>
<dbReference type="OrthoDB" id="9807888at2"/>
<keyword evidence="2" id="KW-0813">Transport</keyword>
<feature type="domain" description="Solute-binding protein family 3/N-terminal" evidence="6">
    <location>
        <begin position="91"/>
        <end position="312"/>
    </location>
</feature>
<name>A0A438ARD9_9NOCA</name>
<accession>A0A438ARD9</accession>